<evidence type="ECO:0000313" key="2">
    <source>
        <dbReference type="EMBL" id="MCP8352577.1"/>
    </source>
</evidence>
<protein>
    <recommendedName>
        <fullName evidence="4">Outer membrane protein beta-barrel domain-containing protein</fullName>
    </recommendedName>
</protein>
<dbReference type="EMBL" id="JAKUDN010000002">
    <property type="protein sequence ID" value="MCP8352577.1"/>
    <property type="molecule type" value="Genomic_DNA"/>
</dbReference>
<evidence type="ECO:0000256" key="1">
    <source>
        <dbReference type="SAM" id="SignalP"/>
    </source>
</evidence>
<gene>
    <name evidence="2" type="ORF">MKS91_04665</name>
</gene>
<name>A0ABT1L607_9GAMM</name>
<feature type="chain" id="PRO_5045052166" description="Outer membrane protein beta-barrel domain-containing protein" evidence="1">
    <location>
        <begin position="22"/>
        <end position="172"/>
    </location>
</feature>
<feature type="signal peptide" evidence="1">
    <location>
        <begin position="1"/>
        <end position="21"/>
    </location>
</feature>
<sequence length="172" mass="18550">MKKVLLSIAALSQAVGIGVSAGVASPAVTYQSGYSSEEKKGYVWNEAAVYGMSVVHILERGLLPLDVEVKGSFFAFEDLGFANASARLVFPVSYREAILVGPSIGKALWISDDMKVASDFSLPAFWDKQEHIEPRVAIGTAIGYQVSWPDGKKFQINIDQSMGSFYISASSC</sequence>
<evidence type="ECO:0000313" key="3">
    <source>
        <dbReference type="Proteomes" id="UP001320768"/>
    </source>
</evidence>
<keyword evidence="1" id="KW-0732">Signal</keyword>
<organism evidence="2 3">
    <name type="scientific">Candidatus Synchoanobacter obligatus</name>
    <dbReference type="NCBI Taxonomy" id="2919597"/>
    <lineage>
        <taxon>Bacteria</taxon>
        <taxon>Pseudomonadati</taxon>
        <taxon>Pseudomonadota</taxon>
        <taxon>Gammaproteobacteria</taxon>
        <taxon>Candidatus Comchoanobacterales</taxon>
        <taxon>Candidatus Comchoanobacteraceae</taxon>
        <taxon>Candidatus Synchoanobacter</taxon>
    </lineage>
</organism>
<proteinExistence type="predicted"/>
<dbReference type="Proteomes" id="UP001320768">
    <property type="component" value="Unassembled WGS sequence"/>
</dbReference>
<comment type="caution">
    <text evidence="2">The sequence shown here is derived from an EMBL/GenBank/DDBJ whole genome shotgun (WGS) entry which is preliminary data.</text>
</comment>
<dbReference type="RefSeq" id="WP_258569683.1">
    <property type="nucleotide sequence ID" value="NZ_JAKUDN010000002.1"/>
</dbReference>
<accession>A0ABT1L607</accession>
<reference evidence="2 3" key="1">
    <citation type="journal article" date="2022" name="Nat. Microbiol.">
        <title>The microbiome of a bacterivorous marine choanoflagellate contains a resource-demanding obligate bacterial associate.</title>
        <authorList>
            <person name="Needham D.M."/>
            <person name="Poirier C."/>
            <person name="Bachy C."/>
            <person name="George E.E."/>
            <person name="Wilken S."/>
            <person name="Yung C.C.M."/>
            <person name="Limardo A.J."/>
            <person name="Morando M."/>
            <person name="Sudek L."/>
            <person name="Malmstrom R.R."/>
            <person name="Keeling P.J."/>
            <person name="Santoro A.E."/>
            <person name="Worden A.Z."/>
        </authorList>
    </citation>
    <scope>NUCLEOTIDE SEQUENCE [LARGE SCALE GENOMIC DNA]</scope>
    <source>
        <strain evidence="2 3">Comchoano-2</strain>
    </source>
</reference>
<keyword evidence="3" id="KW-1185">Reference proteome</keyword>
<evidence type="ECO:0008006" key="4">
    <source>
        <dbReference type="Google" id="ProtNLM"/>
    </source>
</evidence>